<dbReference type="EMBL" id="FWXS01000005">
    <property type="protein sequence ID" value="SMC63244.1"/>
    <property type="molecule type" value="Genomic_DNA"/>
</dbReference>
<dbReference type="SUPFAM" id="SSF56059">
    <property type="entry name" value="Glutathione synthetase ATP-binding domain-like"/>
    <property type="match status" value="1"/>
</dbReference>
<dbReference type="Proteomes" id="UP000192393">
    <property type="component" value="Unassembled WGS sequence"/>
</dbReference>
<sequence>MWIFYAPFVTYWWWNSLKSNSLFYFCKVNPGIKFGGFTEYSKFDILKQISPEFVPKTDFISNKTDFKNLWEFPFVVKPDIGERGVNVEVIHSVNDWINYPSQENLIIQEFIDFPFEFGVFYAKMPNENSGEILSITGKEFLQLESDGILTLRNFIAENTRAFFRKDYLLKKFENELDIVHPKGTKILLEPVGNHNRGTMFYDASDLISEKLTQKINEISEGIDRFYYGRFDVKAKSIEDLKNGKFIILEINGANSEATHIYDPKYSLIQAYKEARRHLDIQFQIARNQPKNYSDKEFIQIILKRIF</sequence>
<evidence type="ECO:0008006" key="3">
    <source>
        <dbReference type="Google" id="ProtNLM"/>
    </source>
</evidence>
<protein>
    <recommendedName>
        <fullName evidence="3">ATP-grasp domain-containing protein</fullName>
    </recommendedName>
</protein>
<proteinExistence type="predicted"/>
<evidence type="ECO:0000313" key="2">
    <source>
        <dbReference type="Proteomes" id="UP000192393"/>
    </source>
</evidence>
<accession>A0A1W2ARN3</accession>
<evidence type="ECO:0000313" key="1">
    <source>
        <dbReference type="EMBL" id="SMC63244.1"/>
    </source>
</evidence>
<dbReference type="STRING" id="1434700.SAMN06296427_10526"/>
<name>A0A1W2ARN3_9FLAO</name>
<dbReference type="AlphaFoldDB" id="A0A1W2ARN3"/>
<organism evidence="1 2">
    <name type="scientific">Moheibacter sediminis</name>
    <dbReference type="NCBI Taxonomy" id="1434700"/>
    <lineage>
        <taxon>Bacteria</taxon>
        <taxon>Pseudomonadati</taxon>
        <taxon>Bacteroidota</taxon>
        <taxon>Flavobacteriia</taxon>
        <taxon>Flavobacteriales</taxon>
        <taxon>Weeksellaceae</taxon>
        <taxon>Moheibacter</taxon>
    </lineage>
</organism>
<keyword evidence="2" id="KW-1185">Reference proteome</keyword>
<gene>
    <name evidence="1" type="ORF">SAMN06296427_10526</name>
</gene>
<reference evidence="1 2" key="1">
    <citation type="submission" date="2017-04" db="EMBL/GenBank/DDBJ databases">
        <authorList>
            <person name="Afonso C.L."/>
            <person name="Miller P.J."/>
            <person name="Scott M.A."/>
            <person name="Spackman E."/>
            <person name="Goraichik I."/>
            <person name="Dimitrov K.M."/>
            <person name="Suarez D.L."/>
            <person name="Swayne D.E."/>
        </authorList>
    </citation>
    <scope>NUCLEOTIDE SEQUENCE [LARGE SCALE GENOMIC DNA]</scope>
    <source>
        <strain evidence="1 2">CGMCC 1.12708</strain>
    </source>
</reference>